<comment type="caution">
    <text evidence="1">The sequence shown here is derived from an EMBL/GenBank/DDBJ whole genome shotgun (WGS) entry which is preliminary data.</text>
</comment>
<organism evidence="1 2">
    <name type="scientific">Dactylosporangium cerinum</name>
    <dbReference type="NCBI Taxonomy" id="1434730"/>
    <lineage>
        <taxon>Bacteria</taxon>
        <taxon>Bacillati</taxon>
        <taxon>Actinomycetota</taxon>
        <taxon>Actinomycetes</taxon>
        <taxon>Micromonosporales</taxon>
        <taxon>Micromonosporaceae</taxon>
        <taxon>Dactylosporangium</taxon>
    </lineage>
</organism>
<evidence type="ECO:0000313" key="2">
    <source>
        <dbReference type="Proteomes" id="UP001595912"/>
    </source>
</evidence>
<evidence type="ECO:0000313" key="1">
    <source>
        <dbReference type="EMBL" id="MFC5007464.1"/>
    </source>
</evidence>
<protein>
    <submittedName>
        <fullName evidence="1">Uncharacterized protein</fullName>
    </submittedName>
</protein>
<reference evidence="2" key="1">
    <citation type="journal article" date="2019" name="Int. J. Syst. Evol. Microbiol.">
        <title>The Global Catalogue of Microorganisms (GCM) 10K type strain sequencing project: providing services to taxonomists for standard genome sequencing and annotation.</title>
        <authorList>
            <consortium name="The Broad Institute Genomics Platform"/>
            <consortium name="The Broad Institute Genome Sequencing Center for Infectious Disease"/>
            <person name="Wu L."/>
            <person name="Ma J."/>
        </authorList>
    </citation>
    <scope>NUCLEOTIDE SEQUENCE [LARGE SCALE GENOMIC DNA]</scope>
    <source>
        <strain evidence="2">CGMCC 4.7152</strain>
    </source>
</reference>
<keyword evidence="2" id="KW-1185">Reference proteome</keyword>
<proteinExistence type="predicted"/>
<dbReference type="RefSeq" id="WP_380128108.1">
    <property type="nucleotide sequence ID" value="NZ_JBHSIU010000126.1"/>
</dbReference>
<name>A0ABV9WJL8_9ACTN</name>
<dbReference type="Proteomes" id="UP001595912">
    <property type="component" value="Unassembled WGS sequence"/>
</dbReference>
<dbReference type="EMBL" id="JBHSIU010000126">
    <property type="protein sequence ID" value="MFC5007464.1"/>
    <property type="molecule type" value="Genomic_DNA"/>
</dbReference>
<accession>A0ABV9WJL8</accession>
<sequence>MQPRRHRMRQRSRRDSARAWITSGAAVSVKAYAKRYGVDRYTAFDDLAALGVPLPAFAQQWAQRPPSSPRLRSTRRVGYGIVPDDDSWIVVDGRSFFVVGYTAGGAPYGFTDETSSDEDWI</sequence>
<gene>
    <name evidence="1" type="ORF">ACFPIJ_57850</name>
</gene>